<name>A0A5N7AWL1_9EURO</name>
<reference evidence="2 3" key="1">
    <citation type="submission" date="2019-04" db="EMBL/GenBank/DDBJ databases">
        <title>Friends and foes A comparative genomics studyof 23 Aspergillus species from section Flavi.</title>
        <authorList>
            <consortium name="DOE Joint Genome Institute"/>
            <person name="Kjaerbolling I."/>
            <person name="Vesth T."/>
            <person name="Frisvad J.C."/>
            <person name="Nybo J.L."/>
            <person name="Theobald S."/>
            <person name="Kildgaard S."/>
            <person name="Isbrandt T."/>
            <person name="Kuo A."/>
            <person name="Sato A."/>
            <person name="Lyhne E.K."/>
            <person name="Kogle M.E."/>
            <person name="Wiebenga A."/>
            <person name="Kun R.S."/>
            <person name="Lubbers R.J."/>
            <person name="Makela M.R."/>
            <person name="Barry K."/>
            <person name="Chovatia M."/>
            <person name="Clum A."/>
            <person name="Daum C."/>
            <person name="Haridas S."/>
            <person name="He G."/>
            <person name="LaButti K."/>
            <person name="Lipzen A."/>
            <person name="Mondo S."/>
            <person name="Riley R."/>
            <person name="Salamov A."/>
            <person name="Simmons B.A."/>
            <person name="Magnuson J.K."/>
            <person name="Henrissat B."/>
            <person name="Mortensen U.H."/>
            <person name="Larsen T.O."/>
            <person name="Devries R.P."/>
            <person name="Grigoriev I.V."/>
            <person name="Machida M."/>
            <person name="Baker S.E."/>
            <person name="Andersen M.R."/>
        </authorList>
    </citation>
    <scope>NUCLEOTIDE SEQUENCE [LARGE SCALE GENOMIC DNA]</scope>
    <source>
        <strain evidence="2 3">IBT 29228</strain>
    </source>
</reference>
<sequence>MQAALRQGYTADEVFAMRSEEPPRHGNMSWKRNSEQRTHIIEEECHIHDTCE</sequence>
<dbReference type="Proteomes" id="UP000326198">
    <property type="component" value="Unassembled WGS sequence"/>
</dbReference>
<evidence type="ECO:0000313" key="2">
    <source>
        <dbReference type="EMBL" id="KAE8373696.1"/>
    </source>
</evidence>
<organism evidence="2 3">
    <name type="scientific">Aspergillus bertholletiae</name>
    <dbReference type="NCBI Taxonomy" id="1226010"/>
    <lineage>
        <taxon>Eukaryota</taxon>
        <taxon>Fungi</taxon>
        <taxon>Dikarya</taxon>
        <taxon>Ascomycota</taxon>
        <taxon>Pezizomycotina</taxon>
        <taxon>Eurotiomycetes</taxon>
        <taxon>Eurotiomycetidae</taxon>
        <taxon>Eurotiales</taxon>
        <taxon>Aspergillaceae</taxon>
        <taxon>Aspergillus</taxon>
        <taxon>Aspergillus subgen. Circumdati</taxon>
    </lineage>
</organism>
<dbReference type="AlphaFoldDB" id="A0A5N7AWL1"/>
<dbReference type="OrthoDB" id="3538597at2759"/>
<feature type="region of interest" description="Disordered" evidence="1">
    <location>
        <begin position="1"/>
        <end position="33"/>
    </location>
</feature>
<accession>A0A5N7AWL1</accession>
<evidence type="ECO:0000313" key="3">
    <source>
        <dbReference type="Proteomes" id="UP000326198"/>
    </source>
</evidence>
<keyword evidence="3" id="KW-1185">Reference proteome</keyword>
<gene>
    <name evidence="2" type="ORF">BDV26DRAFT_271470</name>
</gene>
<evidence type="ECO:0000256" key="1">
    <source>
        <dbReference type="SAM" id="MobiDB-lite"/>
    </source>
</evidence>
<proteinExistence type="predicted"/>
<protein>
    <submittedName>
        <fullName evidence="2">Uncharacterized protein</fullName>
    </submittedName>
</protein>
<dbReference type="EMBL" id="ML736306">
    <property type="protein sequence ID" value="KAE8373696.1"/>
    <property type="molecule type" value="Genomic_DNA"/>
</dbReference>